<protein>
    <submittedName>
        <fullName evidence="1">Uncharacterized protein</fullName>
    </submittedName>
</protein>
<proteinExistence type="predicted"/>
<name>A0AAX2M1Q7_CAMJU</name>
<reference evidence="1 2" key="1">
    <citation type="submission" date="2018-06" db="EMBL/GenBank/DDBJ databases">
        <authorList>
            <consortium name="Pathogen Informatics"/>
            <person name="Doyle S."/>
        </authorList>
    </citation>
    <scope>NUCLEOTIDE SEQUENCE [LARGE SCALE GENOMIC DNA]</scope>
    <source>
        <strain evidence="1 2">NCTC13105</strain>
    </source>
</reference>
<dbReference type="AlphaFoldDB" id="A0AAX2M1Q7"/>
<dbReference type="EMBL" id="UFVB01000001">
    <property type="protein sequence ID" value="SUW93147.1"/>
    <property type="molecule type" value="Genomic_DNA"/>
</dbReference>
<evidence type="ECO:0000313" key="1">
    <source>
        <dbReference type="EMBL" id="SUW93147.1"/>
    </source>
</evidence>
<organism evidence="1 2">
    <name type="scientific">Campylobacter jejuni</name>
    <dbReference type="NCBI Taxonomy" id="197"/>
    <lineage>
        <taxon>Bacteria</taxon>
        <taxon>Pseudomonadati</taxon>
        <taxon>Campylobacterota</taxon>
        <taxon>Epsilonproteobacteria</taxon>
        <taxon>Campylobacterales</taxon>
        <taxon>Campylobacteraceae</taxon>
        <taxon>Campylobacter</taxon>
    </lineage>
</organism>
<dbReference type="Proteomes" id="UP000254131">
    <property type="component" value="Unassembled WGS sequence"/>
</dbReference>
<sequence>MMKEYGCECNFTNKFNRALSYKDYAQSINSADFIAYLDDKKWLLAMDDLLFFCEKRIKDSDYYEG</sequence>
<evidence type="ECO:0000313" key="2">
    <source>
        <dbReference type="Proteomes" id="UP000254131"/>
    </source>
</evidence>
<gene>
    <name evidence="1" type="ORF">NCTC13105_01265</name>
</gene>
<comment type="caution">
    <text evidence="1">The sequence shown here is derived from an EMBL/GenBank/DDBJ whole genome shotgun (WGS) entry which is preliminary data.</text>
</comment>
<accession>A0AAX2M1Q7</accession>